<comment type="caution">
    <text evidence="1">The sequence shown here is derived from an EMBL/GenBank/DDBJ whole genome shotgun (WGS) entry which is preliminary data.</text>
</comment>
<dbReference type="EMBL" id="CM039428">
    <property type="protein sequence ID" value="KAI4352543.1"/>
    <property type="molecule type" value="Genomic_DNA"/>
</dbReference>
<dbReference type="Proteomes" id="UP000828941">
    <property type="component" value="Chromosome 3"/>
</dbReference>
<keyword evidence="2" id="KW-1185">Reference proteome</keyword>
<proteinExistence type="predicted"/>
<accession>A0ACB9PVR1</accession>
<organism evidence="1 2">
    <name type="scientific">Bauhinia variegata</name>
    <name type="common">Purple orchid tree</name>
    <name type="synonym">Phanera variegata</name>
    <dbReference type="NCBI Taxonomy" id="167791"/>
    <lineage>
        <taxon>Eukaryota</taxon>
        <taxon>Viridiplantae</taxon>
        <taxon>Streptophyta</taxon>
        <taxon>Embryophyta</taxon>
        <taxon>Tracheophyta</taxon>
        <taxon>Spermatophyta</taxon>
        <taxon>Magnoliopsida</taxon>
        <taxon>eudicotyledons</taxon>
        <taxon>Gunneridae</taxon>
        <taxon>Pentapetalae</taxon>
        <taxon>rosids</taxon>
        <taxon>fabids</taxon>
        <taxon>Fabales</taxon>
        <taxon>Fabaceae</taxon>
        <taxon>Cercidoideae</taxon>
        <taxon>Cercideae</taxon>
        <taxon>Bauhiniinae</taxon>
        <taxon>Bauhinia</taxon>
    </lineage>
</organism>
<gene>
    <name evidence="1" type="ORF">L6164_006782</name>
</gene>
<name>A0ACB9PVR1_BAUVA</name>
<evidence type="ECO:0000313" key="1">
    <source>
        <dbReference type="EMBL" id="KAI4352543.1"/>
    </source>
</evidence>
<sequence>MSESNLILVLTLVFMFGFVNSMRFEIQSGHTKCISEDIKANAMTVGKYSVVNPTEGYPVPDSHKLTVRVSSPYGNNYHTGDHVDSGNFAFTASEAGDYTACFWAPEHKPPTTMTVEFEWKTGVAAKDWSKVAKKGQIEVMEFELKKLYDTVQSIHDEMFYLREREEEMQELNRTTNAKMTTFSFLSIMVCLSVAGLQLWHLKSFFERKKLL</sequence>
<evidence type="ECO:0000313" key="2">
    <source>
        <dbReference type="Proteomes" id="UP000828941"/>
    </source>
</evidence>
<protein>
    <submittedName>
        <fullName evidence="1">Uncharacterized protein</fullName>
    </submittedName>
</protein>
<reference evidence="1 2" key="1">
    <citation type="journal article" date="2022" name="DNA Res.">
        <title>Chromosomal-level genome assembly of the orchid tree Bauhinia variegata (Leguminosae; Cercidoideae) supports the allotetraploid origin hypothesis of Bauhinia.</title>
        <authorList>
            <person name="Zhong Y."/>
            <person name="Chen Y."/>
            <person name="Zheng D."/>
            <person name="Pang J."/>
            <person name="Liu Y."/>
            <person name="Luo S."/>
            <person name="Meng S."/>
            <person name="Qian L."/>
            <person name="Wei D."/>
            <person name="Dai S."/>
            <person name="Zhou R."/>
        </authorList>
    </citation>
    <scope>NUCLEOTIDE SEQUENCE [LARGE SCALE GENOMIC DNA]</scope>
    <source>
        <strain evidence="1">BV-YZ2020</strain>
    </source>
</reference>